<reference evidence="2" key="1">
    <citation type="journal article" date="2023" name="G3 (Bethesda)">
        <title>A reference genome for the long-term kleptoplast-retaining sea slug Elysia crispata morphotype clarki.</title>
        <authorList>
            <person name="Eastman K.E."/>
            <person name="Pendleton A.L."/>
            <person name="Shaikh M.A."/>
            <person name="Suttiyut T."/>
            <person name="Ogas R."/>
            <person name="Tomko P."/>
            <person name="Gavelis G."/>
            <person name="Widhalm J.R."/>
            <person name="Wisecaver J.H."/>
        </authorList>
    </citation>
    <scope>NUCLEOTIDE SEQUENCE</scope>
    <source>
        <strain evidence="2">ECLA1</strain>
    </source>
</reference>
<dbReference type="EMBL" id="JAWDGP010001522">
    <property type="protein sequence ID" value="KAK3790653.1"/>
    <property type="molecule type" value="Genomic_DNA"/>
</dbReference>
<dbReference type="AlphaFoldDB" id="A0AAE1AMY5"/>
<evidence type="ECO:0000256" key="1">
    <source>
        <dbReference type="SAM" id="MobiDB-lite"/>
    </source>
</evidence>
<proteinExistence type="predicted"/>
<evidence type="ECO:0000313" key="3">
    <source>
        <dbReference type="Proteomes" id="UP001283361"/>
    </source>
</evidence>
<accession>A0AAE1AMY5</accession>
<dbReference type="Proteomes" id="UP001283361">
    <property type="component" value="Unassembled WGS sequence"/>
</dbReference>
<sequence length="77" mass="8485">MVSEYSDVHTSSPSAIDGEKMLSTELGVSQTSGDCTSEGKLTEPEIRALTLTNRQVYYNASFFSPDLRRRPTVIKGK</sequence>
<keyword evidence="3" id="KW-1185">Reference proteome</keyword>
<feature type="region of interest" description="Disordered" evidence="1">
    <location>
        <begin position="1"/>
        <end position="41"/>
    </location>
</feature>
<feature type="compositionally biased region" description="Polar residues" evidence="1">
    <location>
        <begin position="26"/>
        <end position="35"/>
    </location>
</feature>
<name>A0AAE1AMY5_9GAST</name>
<protein>
    <submittedName>
        <fullName evidence="2">Uncharacterized protein</fullName>
    </submittedName>
</protein>
<gene>
    <name evidence="2" type="ORF">RRG08_048779</name>
</gene>
<comment type="caution">
    <text evidence="2">The sequence shown here is derived from an EMBL/GenBank/DDBJ whole genome shotgun (WGS) entry which is preliminary data.</text>
</comment>
<evidence type="ECO:0000313" key="2">
    <source>
        <dbReference type="EMBL" id="KAK3790653.1"/>
    </source>
</evidence>
<organism evidence="2 3">
    <name type="scientific">Elysia crispata</name>
    <name type="common">lettuce slug</name>
    <dbReference type="NCBI Taxonomy" id="231223"/>
    <lineage>
        <taxon>Eukaryota</taxon>
        <taxon>Metazoa</taxon>
        <taxon>Spiralia</taxon>
        <taxon>Lophotrochozoa</taxon>
        <taxon>Mollusca</taxon>
        <taxon>Gastropoda</taxon>
        <taxon>Heterobranchia</taxon>
        <taxon>Euthyneura</taxon>
        <taxon>Panpulmonata</taxon>
        <taxon>Sacoglossa</taxon>
        <taxon>Placobranchoidea</taxon>
        <taxon>Plakobranchidae</taxon>
        <taxon>Elysia</taxon>
    </lineage>
</organism>